<name>A0A9K3LQL3_9STRA</name>
<organism evidence="4 5">
    <name type="scientific">Nitzschia inconspicua</name>
    <dbReference type="NCBI Taxonomy" id="303405"/>
    <lineage>
        <taxon>Eukaryota</taxon>
        <taxon>Sar</taxon>
        <taxon>Stramenopiles</taxon>
        <taxon>Ochrophyta</taxon>
        <taxon>Bacillariophyta</taxon>
        <taxon>Bacillariophyceae</taxon>
        <taxon>Bacillariophycidae</taxon>
        <taxon>Bacillariales</taxon>
        <taxon>Bacillariaceae</taxon>
        <taxon>Nitzschia</taxon>
    </lineage>
</organism>
<reference evidence="4" key="1">
    <citation type="journal article" date="2021" name="Sci. Rep.">
        <title>Diploid genomic architecture of Nitzschia inconspicua, an elite biomass production diatom.</title>
        <authorList>
            <person name="Oliver A."/>
            <person name="Podell S."/>
            <person name="Pinowska A."/>
            <person name="Traller J.C."/>
            <person name="Smith S.R."/>
            <person name="McClure R."/>
            <person name="Beliaev A."/>
            <person name="Bohutskyi P."/>
            <person name="Hill E.A."/>
            <person name="Rabines A."/>
            <person name="Zheng H."/>
            <person name="Allen L.Z."/>
            <person name="Kuo A."/>
            <person name="Grigoriev I.V."/>
            <person name="Allen A.E."/>
            <person name="Hazlebeck D."/>
            <person name="Allen E.E."/>
        </authorList>
    </citation>
    <scope>NUCLEOTIDE SEQUENCE</scope>
    <source>
        <strain evidence="4">Hildebrandi</strain>
    </source>
</reference>
<accession>A0A9K3LQL3</accession>
<gene>
    <name evidence="4" type="ORF">IV203_029440</name>
</gene>
<keyword evidence="2" id="KW-0472">Membrane</keyword>
<feature type="compositionally biased region" description="Low complexity" evidence="1">
    <location>
        <begin position="300"/>
        <end position="313"/>
    </location>
</feature>
<keyword evidence="2" id="KW-0812">Transmembrane</keyword>
<keyword evidence="5" id="KW-1185">Reference proteome</keyword>
<dbReference type="EMBL" id="JAGRRH010000007">
    <property type="protein sequence ID" value="KAG7366770.1"/>
    <property type="molecule type" value="Genomic_DNA"/>
</dbReference>
<evidence type="ECO:0000256" key="3">
    <source>
        <dbReference type="SAM" id="SignalP"/>
    </source>
</evidence>
<dbReference type="OrthoDB" id="53235at2759"/>
<evidence type="ECO:0000313" key="5">
    <source>
        <dbReference type="Proteomes" id="UP000693970"/>
    </source>
</evidence>
<feature type="compositionally biased region" description="Basic and acidic residues" evidence="1">
    <location>
        <begin position="315"/>
        <end position="325"/>
    </location>
</feature>
<reference evidence="4" key="2">
    <citation type="submission" date="2021-04" db="EMBL/GenBank/DDBJ databases">
        <authorList>
            <person name="Podell S."/>
        </authorList>
    </citation>
    <scope>NUCLEOTIDE SEQUENCE</scope>
    <source>
        <strain evidence="4">Hildebrandi</strain>
    </source>
</reference>
<proteinExistence type="predicted"/>
<sequence>MKRQMSNQLLYRKWFICLPFLLSATSVQLAMSSSDMYPLATGATTTYQGCIPQRRMRKVDVTDVSIVCDRIVSNDDDQLRGYNYYNKPTCLAGDVGKLAIAFTLKNEMPYNSTIYMSMEAFSHSRNVTIQNRTDVCSYPNLGFVGKDGVYYESSENGGLCPLRSDLHYLLLTSFTVPELFHRDAIVEFIPNLMLLFYATVDPSSPMIGCVETGTMAQLSLEHQRANQGAVALFVSIVCFVGTFALCIHRYSSQRRQDADVSGTSRMASIIRRNRYRKNNPNNLDGSISLVPSLSEGRPISSSSGNMGRSMSSSHDPPRSRSERTISTHAKSFSSRSEHSILFLPHKEDVI</sequence>
<feature type="region of interest" description="Disordered" evidence="1">
    <location>
        <begin position="271"/>
        <end position="334"/>
    </location>
</feature>
<keyword evidence="2" id="KW-1133">Transmembrane helix</keyword>
<feature type="transmembrane region" description="Helical" evidence="2">
    <location>
        <begin position="228"/>
        <end position="247"/>
    </location>
</feature>
<feature type="chain" id="PRO_5039934560" evidence="3">
    <location>
        <begin position="33"/>
        <end position="350"/>
    </location>
</feature>
<keyword evidence="3" id="KW-0732">Signal</keyword>
<comment type="caution">
    <text evidence="4">The sequence shown here is derived from an EMBL/GenBank/DDBJ whole genome shotgun (WGS) entry which is preliminary data.</text>
</comment>
<evidence type="ECO:0000313" key="4">
    <source>
        <dbReference type="EMBL" id="KAG7366770.1"/>
    </source>
</evidence>
<evidence type="ECO:0000256" key="1">
    <source>
        <dbReference type="SAM" id="MobiDB-lite"/>
    </source>
</evidence>
<evidence type="ECO:0000256" key="2">
    <source>
        <dbReference type="SAM" id="Phobius"/>
    </source>
</evidence>
<feature type="signal peptide" evidence="3">
    <location>
        <begin position="1"/>
        <end position="32"/>
    </location>
</feature>
<dbReference type="AlphaFoldDB" id="A0A9K3LQL3"/>
<protein>
    <submittedName>
        <fullName evidence="4">Uncharacterized protein</fullName>
    </submittedName>
</protein>
<dbReference type="Proteomes" id="UP000693970">
    <property type="component" value="Unassembled WGS sequence"/>
</dbReference>